<organism evidence="1 2">
    <name type="scientific">Flavipsychrobacter stenotrophus</name>
    <dbReference type="NCBI Taxonomy" id="2077091"/>
    <lineage>
        <taxon>Bacteria</taxon>
        <taxon>Pseudomonadati</taxon>
        <taxon>Bacteroidota</taxon>
        <taxon>Chitinophagia</taxon>
        <taxon>Chitinophagales</taxon>
        <taxon>Chitinophagaceae</taxon>
        <taxon>Flavipsychrobacter</taxon>
    </lineage>
</organism>
<dbReference type="Proteomes" id="UP000239872">
    <property type="component" value="Unassembled WGS sequence"/>
</dbReference>
<proteinExistence type="predicted"/>
<sequence length="85" mass="9991">MAMTTAAMRAKLNDYISVADDDKIKAMYVLFKNDINSELEWWQDKHLVKEFDVDYKNWKEGKVKGHSLDEVKASIKKLQVKRDAR</sequence>
<evidence type="ECO:0000313" key="2">
    <source>
        <dbReference type="Proteomes" id="UP000239872"/>
    </source>
</evidence>
<protein>
    <recommendedName>
        <fullName evidence="3">Addiction module protein</fullName>
    </recommendedName>
</protein>
<name>A0A2S7SZA7_9BACT</name>
<evidence type="ECO:0008006" key="3">
    <source>
        <dbReference type="Google" id="ProtNLM"/>
    </source>
</evidence>
<keyword evidence="2" id="KW-1185">Reference proteome</keyword>
<evidence type="ECO:0000313" key="1">
    <source>
        <dbReference type="EMBL" id="PQJ11941.1"/>
    </source>
</evidence>
<gene>
    <name evidence="1" type="ORF">CJD36_009115</name>
</gene>
<dbReference type="AlphaFoldDB" id="A0A2S7SZA7"/>
<reference evidence="1 2" key="1">
    <citation type="submission" date="2018-01" db="EMBL/GenBank/DDBJ databases">
        <title>A novel member of the phylum Bacteroidetes isolated from glacier ice.</title>
        <authorList>
            <person name="Liu Q."/>
            <person name="Xin Y.-H."/>
        </authorList>
    </citation>
    <scope>NUCLEOTIDE SEQUENCE [LARGE SCALE GENOMIC DNA]</scope>
    <source>
        <strain evidence="1 2">RB1R16</strain>
    </source>
</reference>
<accession>A0A2S7SZA7</accession>
<comment type="caution">
    <text evidence="1">The sequence shown here is derived from an EMBL/GenBank/DDBJ whole genome shotgun (WGS) entry which is preliminary data.</text>
</comment>
<dbReference type="EMBL" id="PPSL01000002">
    <property type="protein sequence ID" value="PQJ11941.1"/>
    <property type="molecule type" value="Genomic_DNA"/>
</dbReference>